<dbReference type="GO" id="GO:0005524">
    <property type="term" value="F:ATP binding"/>
    <property type="evidence" value="ECO:0007669"/>
    <property type="project" value="UniProtKB-UniRule"/>
</dbReference>
<dbReference type="CDD" id="cd18787">
    <property type="entry name" value="SF2_C_DEAD"/>
    <property type="match status" value="1"/>
</dbReference>
<dbReference type="GeneID" id="39873464"/>
<keyword evidence="2 5" id="KW-0378">Hydrolase</keyword>
<proteinExistence type="inferred from homology"/>
<sequence>MLRASTERLNPLLSHVAHSNQKNQKLHLSSDAQQKIAALSKKIKDVTDLEGSKHTTSAGNVGKKGAKNAMKVVRSLPDNKVQSPVAATNQQKNPTPAHRSKRSVAASHYNVGAANKVPQRDDVDRSDTPQRLNTLDISAADFNSLPLDVPGIRLAQCNKGAATIAVQTTKDTPRRISLQEKVQHMKESGYDGIVDINSLFSVSNQIFHDDDSISFNTAGADFSSLGIHNTGLIQALAKKGITKATSTQSKYIPDISSFLSTNEGEYAPLRCMSIHAPTGSGKTLAYLLPLLQRVLHLETTLPPPSSDGAVNVDDVIRSVGSLLSENIFVLAPSVELSVQSHMVCKELYKAYDNNPGDDIITDSAAPKKASSAPISRNLFSVIGAKILGKITGAKPGQPNLEHAADSSDQAATEDSKDAVENGAMEISTGSSGPKLILDAEIRPILLIGNANVANQKRALKELRSKQQAMRSEAIAAIRALYSPGASAAAGDQSQPLKLRRLVGVMFATPGRAHSLMNQHKSIDLQRTKYCVLDEYDSFLHVKRPSGSASVASPTEIENPNVKAVIDAILSGHQGKQPPAESSPVKDQTGKYVLCLSASRLKDAPSSFGKLSTLTTEGVVGDAADKETDTLEGSASDDIQADLEDVDTEANATPPRNILHTMALYSVPDAKLALLRKILQAHPYDKSALVFCDSNGTAQFLESYLRGKFQAADITVLNCRQGKLARKLSFHSVLQSNAAGALGAAGKRRKGGGTPLRSVVISNQLNSRGIDFSGFSHVIHYDLPHDVTSYVHRSGRIGRAGNPGISISLVESRHLPVFRRVICNRLGAAVHNVEVFKGHLCRHPLV</sequence>
<dbReference type="OrthoDB" id="411785at2759"/>
<dbReference type="GO" id="GO:0003723">
    <property type="term" value="F:RNA binding"/>
    <property type="evidence" value="ECO:0007669"/>
    <property type="project" value="UniProtKB-UniRule"/>
</dbReference>
<comment type="domain">
    <text evidence="5">The Q motif is unique to and characteristic of the DEAD box family of RNA helicases and controls ATP binding and hydrolysis.</text>
</comment>
<dbReference type="Pfam" id="PF00270">
    <property type="entry name" value="DEAD"/>
    <property type="match status" value="1"/>
</dbReference>
<dbReference type="Pfam" id="PF00271">
    <property type="entry name" value="Helicase_C"/>
    <property type="match status" value="1"/>
</dbReference>
<keyword evidence="3 5" id="KW-0067">ATP-binding</keyword>
<dbReference type="AlphaFoldDB" id="A0A2H6K9K9"/>
<keyword evidence="5 8" id="KW-0347">Helicase</keyword>
<dbReference type="GO" id="GO:0003724">
    <property type="term" value="F:RNA helicase activity"/>
    <property type="evidence" value="ECO:0007669"/>
    <property type="project" value="UniProtKB-EC"/>
</dbReference>
<organism evidence="8 9">
    <name type="scientific">Babesia ovata</name>
    <dbReference type="NCBI Taxonomy" id="189622"/>
    <lineage>
        <taxon>Eukaryota</taxon>
        <taxon>Sar</taxon>
        <taxon>Alveolata</taxon>
        <taxon>Apicomplexa</taxon>
        <taxon>Aconoidasida</taxon>
        <taxon>Piroplasmida</taxon>
        <taxon>Babesiidae</taxon>
        <taxon>Babesia</taxon>
    </lineage>
</organism>
<protein>
    <recommendedName>
        <fullName evidence="5">ATP-dependent RNA helicase</fullName>
        <ecNumber evidence="5">3.6.4.13</ecNumber>
    </recommendedName>
</protein>
<feature type="domain" description="Helicase C-terminal" evidence="7">
    <location>
        <begin position="673"/>
        <end position="840"/>
    </location>
</feature>
<accession>A0A2H6K9K9</accession>
<comment type="function">
    <text evidence="5">RNA helicase.</text>
</comment>
<dbReference type="InterPro" id="IPR011545">
    <property type="entry name" value="DEAD/DEAH_box_helicase_dom"/>
</dbReference>
<dbReference type="Proteomes" id="UP000236319">
    <property type="component" value="Unassembled WGS sequence"/>
</dbReference>
<dbReference type="SMART" id="SM00490">
    <property type="entry name" value="HELICc"/>
    <property type="match status" value="1"/>
</dbReference>
<keyword evidence="9" id="KW-1185">Reference proteome</keyword>
<dbReference type="VEuPathDB" id="PiroplasmaDB:BOVATA_011870"/>
<dbReference type="SUPFAM" id="SSF52540">
    <property type="entry name" value="P-loop containing nucleoside triphosphate hydrolases"/>
    <property type="match status" value="1"/>
</dbReference>
<evidence type="ECO:0000256" key="1">
    <source>
        <dbReference type="ARBA" id="ARBA00022741"/>
    </source>
</evidence>
<feature type="compositionally biased region" description="Polar residues" evidence="6">
    <location>
        <begin position="80"/>
        <end position="94"/>
    </location>
</feature>
<keyword evidence="4 5" id="KW-0694">RNA-binding</keyword>
<evidence type="ECO:0000256" key="2">
    <source>
        <dbReference type="ARBA" id="ARBA00022801"/>
    </source>
</evidence>
<evidence type="ECO:0000259" key="7">
    <source>
        <dbReference type="PROSITE" id="PS51194"/>
    </source>
</evidence>
<evidence type="ECO:0000256" key="5">
    <source>
        <dbReference type="RuleBase" id="RU365068"/>
    </source>
</evidence>
<comment type="catalytic activity">
    <reaction evidence="5">
        <text>ATP + H2O = ADP + phosphate + H(+)</text>
        <dbReference type="Rhea" id="RHEA:13065"/>
        <dbReference type="ChEBI" id="CHEBI:15377"/>
        <dbReference type="ChEBI" id="CHEBI:15378"/>
        <dbReference type="ChEBI" id="CHEBI:30616"/>
        <dbReference type="ChEBI" id="CHEBI:43474"/>
        <dbReference type="ChEBI" id="CHEBI:456216"/>
        <dbReference type="EC" id="3.6.4.13"/>
    </reaction>
</comment>
<dbReference type="EC" id="3.6.4.13" evidence="5"/>
<dbReference type="Gene3D" id="3.40.50.300">
    <property type="entry name" value="P-loop containing nucleotide triphosphate hydrolases"/>
    <property type="match status" value="2"/>
</dbReference>
<dbReference type="PANTHER" id="PTHR24031">
    <property type="entry name" value="RNA HELICASE"/>
    <property type="match status" value="1"/>
</dbReference>
<reference evidence="8 9" key="1">
    <citation type="journal article" date="2017" name="BMC Genomics">
        <title>Whole-genome assembly of Babesia ovata and comparative genomics between closely related pathogens.</title>
        <authorList>
            <person name="Yamagishi J."/>
            <person name="Asada M."/>
            <person name="Hakimi H."/>
            <person name="Tanaka T.Q."/>
            <person name="Sugimoto C."/>
            <person name="Kawazu S."/>
        </authorList>
    </citation>
    <scope>NUCLEOTIDE SEQUENCE [LARGE SCALE GENOMIC DNA]</scope>
    <source>
        <strain evidence="8 9">Miyake</strain>
    </source>
</reference>
<dbReference type="GO" id="GO:0016787">
    <property type="term" value="F:hydrolase activity"/>
    <property type="evidence" value="ECO:0007669"/>
    <property type="project" value="UniProtKB-KW"/>
</dbReference>
<dbReference type="SMART" id="SM00487">
    <property type="entry name" value="DEXDc"/>
    <property type="match status" value="1"/>
</dbReference>
<evidence type="ECO:0000256" key="4">
    <source>
        <dbReference type="ARBA" id="ARBA00022884"/>
    </source>
</evidence>
<keyword evidence="1 5" id="KW-0547">Nucleotide-binding</keyword>
<dbReference type="InterPro" id="IPR001650">
    <property type="entry name" value="Helicase_C-like"/>
</dbReference>
<gene>
    <name evidence="8" type="ORF">BOVATA_011870</name>
</gene>
<name>A0A2H6K9K9_9APIC</name>
<comment type="similarity">
    <text evidence="5">Belongs to the DEAD box helicase family.</text>
</comment>
<dbReference type="EMBL" id="BDSA01000001">
    <property type="protein sequence ID" value="GBE59694.1"/>
    <property type="molecule type" value="Genomic_DNA"/>
</dbReference>
<evidence type="ECO:0000313" key="8">
    <source>
        <dbReference type="EMBL" id="GBE59694.1"/>
    </source>
</evidence>
<dbReference type="RefSeq" id="XP_028865937.1">
    <property type="nucleotide sequence ID" value="XM_029010104.1"/>
</dbReference>
<dbReference type="InterPro" id="IPR027417">
    <property type="entry name" value="P-loop_NTPase"/>
</dbReference>
<feature type="region of interest" description="Disordered" evidence="6">
    <location>
        <begin position="77"/>
        <end position="104"/>
    </location>
</feature>
<dbReference type="InterPro" id="IPR014001">
    <property type="entry name" value="Helicase_ATP-bd"/>
</dbReference>
<comment type="caution">
    <text evidence="8">The sequence shown here is derived from an EMBL/GenBank/DDBJ whole genome shotgun (WGS) entry which is preliminary data.</text>
</comment>
<evidence type="ECO:0000256" key="3">
    <source>
        <dbReference type="ARBA" id="ARBA00022840"/>
    </source>
</evidence>
<feature type="region of interest" description="Disordered" evidence="6">
    <location>
        <begin position="395"/>
        <end position="419"/>
    </location>
</feature>
<evidence type="ECO:0000256" key="6">
    <source>
        <dbReference type="SAM" id="MobiDB-lite"/>
    </source>
</evidence>
<evidence type="ECO:0000313" key="9">
    <source>
        <dbReference type="Proteomes" id="UP000236319"/>
    </source>
</evidence>
<dbReference type="PROSITE" id="PS51194">
    <property type="entry name" value="HELICASE_CTER"/>
    <property type="match status" value="1"/>
</dbReference>